<dbReference type="Pfam" id="PF11042">
    <property type="entry name" value="DUF2750"/>
    <property type="match status" value="1"/>
</dbReference>
<organism evidence="1">
    <name type="scientific">Lysobacter firmicutimachus</name>
    <dbReference type="NCBI Taxonomy" id="1792846"/>
    <lineage>
        <taxon>Bacteria</taxon>
        <taxon>Pseudomonadati</taxon>
        <taxon>Pseudomonadota</taxon>
        <taxon>Gammaproteobacteria</taxon>
        <taxon>Lysobacterales</taxon>
        <taxon>Lysobacteraceae</taxon>
        <taxon>Lysobacter</taxon>
    </lineage>
</organism>
<dbReference type="EMBL" id="CP159925">
    <property type="protein sequence ID" value="XCO76167.1"/>
    <property type="molecule type" value="Genomic_DNA"/>
</dbReference>
<accession>A0AAU8MY60</accession>
<evidence type="ECO:0000313" key="1">
    <source>
        <dbReference type="EMBL" id="XCO76167.1"/>
    </source>
</evidence>
<reference evidence="1" key="1">
    <citation type="submission" date="2024-06" db="EMBL/GenBank/DDBJ databases">
        <authorList>
            <person name="Li S."/>
        </authorList>
    </citation>
    <scope>NUCLEOTIDE SEQUENCE</scope>
    <source>
        <strain evidence="1">SR10</strain>
    </source>
</reference>
<dbReference type="RefSeq" id="WP_363799549.1">
    <property type="nucleotide sequence ID" value="NZ_CP159925.1"/>
</dbReference>
<dbReference type="AlphaFoldDB" id="A0AAU8MY60"/>
<protein>
    <submittedName>
        <fullName evidence="1">DUF2750 domain-containing protein</fullName>
    </submittedName>
</protein>
<dbReference type="InterPro" id="IPR021284">
    <property type="entry name" value="DUF2750"/>
</dbReference>
<name>A0AAU8MY60_9GAMM</name>
<gene>
    <name evidence="1" type="ORF">ABU614_05090</name>
</gene>
<sequence>MHDPDESDPQRLLDYQELSAPERYAAWLDAVAREGRLWVAVSGEYVLTLFDDDGQELLPVWPSAETARASLAPAANLKDYAPASRELAAWRERAVPALEQDGLLVGVFPNAQRQCAVIEPAQVLAHLDALLADGAVGDGADKRGETADGGIDLEQARRALAQKFAQPKD</sequence>
<proteinExistence type="predicted"/>